<organism evidence="2">
    <name type="scientific">viral metagenome</name>
    <dbReference type="NCBI Taxonomy" id="1070528"/>
    <lineage>
        <taxon>unclassified sequences</taxon>
        <taxon>metagenomes</taxon>
        <taxon>organismal metagenomes</taxon>
    </lineage>
</organism>
<dbReference type="Gene3D" id="2.40.50.90">
    <property type="match status" value="1"/>
</dbReference>
<dbReference type="GO" id="GO:0003676">
    <property type="term" value="F:nucleic acid binding"/>
    <property type="evidence" value="ECO:0007669"/>
    <property type="project" value="InterPro"/>
</dbReference>
<protein>
    <recommendedName>
        <fullName evidence="1">TNase-like domain-containing protein</fullName>
    </recommendedName>
</protein>
<evidence type="ECO:0000313" key="2">
    <source>
        <dbReference type="EMBL" id="QHT96603.1"/>
    </source>
</evidence>
<evidence type="ECO:0000259" key="1">
    <source>
        <dbReference type="Pfam" id="PF00565"/>
    </source>
</evidence>
<sequence>MGQCISYYDNNKLKELNNDTPFFSLEGRHFQSKVVDIYDGDTCSIVINLDGKYLKFKLRCLGYDSPEIKPPLSSKNRTYLIDLAIKSRNYFISRVTNCDVDLLQHYSKKEVKELIVSNTKIVSIKTYGWDKYGRLLGEIFIDGININNEMIEKKYAYKYDGGTKEKNSI</sequence>
<dbReference type="GO" id="GO:0004518">
    <property type="term" value="F:nuclease activity"/>
    <property type="evidence" value="ECO:0007669"/>
    <property type="project" value="InterPro"/>
</dbReference>
<dbReference type="InterPro" id="IPR035437">
    <property type="entry name" value="SNase_OB-fold_sf"/>
</dbReference>
<dbReference type="Pfam" id="PF00565">
    <property type="entry name" value="SNase"/>
    <property type="match status" value="1"/>
</dbReference>
<dbReference type="PROSITE" id="PS01284">
    <property type="entry name" value="TNASE_2"/>
    <property type="match status" value="1"/>
</dbReference>
<dbReference type="InterPro" id="IPR016071">
    <property type="entry name" value="Staphylococal_nuclease_OB-fold"/>
</dbReference>
<feature type="domain" description="TNase-like" evidence="1">
    <location>
        <begin position="107"/>
        <end position="160"/>
    </location>
</feature>
<reference evidence="2" key="1">
    <citation type="journal article" date="2020" name="Nature">
        <title>Giant virus diversity and host interactions through global metagenomics.</title>
        <authorList>
            <person name="Schulz F."/>
            <person name="Roux S."/>
            <person name="Paez-Espino D."/>
            <person name="Jungbluth S."/>
            <person name="Walsh D.A."/>
            <person name="Denef V.J."/>
            <person name="McMahon K.D."/>
            <person name="Konstantinidis K.T."/>
            <person name="Eloe-Fadrosh E.A."/>
            <person name="Kyrpides N.C."/>
            <person name="Woyke T."/>
        </authorList>
    </citation>
    <scope>NUCLEOTIDE SEQUENCE</scope>
    <source>
        <strain evidence="2">GVMAG-M-3300024302-11</strain>
    </source>
</reference>
<accession>A0A6C0IYM6</accession>
<dbReference type="EMBL" id="MN740260">
    <property type="protein sequence ID" value="QHT96603.1"/>
    <property type="molecule type" value="Genomic_DNA"/>
</dbReference>
<dbReference type="InterPro" id="IPR002071">
    <property type="entry name" value="Thermonucl_AS"/>
</dbReference>
<dbReference type="AlphaFoldDB" id="A0A6C0IYM6"/>
<proteinExistence type="predicted"/>
<dbReference type="SUPFAM" id="SSF50199">
    <property type="entry name" value="Staphylococcal nuclease"/>
    <property type="match status" value="1"/>
</dbReference>
<name>A0A6C0IYM6_9ZZZZ</name>